<evidence type="ECO:0000256" key="1">
    <source>
        <dbReference type="SAM" id="Coils"/>
    </source>
</evidence>
<name>M1Z8D2_NITG3</name>
<comment type="caution">
    <text evidence="2">The sequence shown here is derived from an EMBL/GenBank/DDBJ whole genome shotgun (WGS) entry which is preliminary data.</text>
</comment>
<dbReference type="EMBL" id="CAQJ01000003">
    <property type="protein sequence ID" value="CCQ89274.1"/>
    <property type="molecule type" value="Genomic_DNA"/>
</dbReference>
<keyword evidence="3" id="KW-1185">Reference proteome</keyword>
<gene>
    <name evidence="2" type="ORF">NITGR_1000002</name>
</gene>
<sequence length="92" mass="10993">MSTYPVDKLEHLVSEWIETARALREENVRLQTEIRQLRQQVESLSQQQNGTQVKLNRLASLEAEQKRWEEERKTMRTKVRGILEQLHRIPAE</sequence>
<reference evidence="2 3" key="1">
    <citation type="journal article" date="2013" name="Front. Microbiol.">
        <title>The genome of Nitrospina gracilis illuminates the metabolism and evolution of the major marine nitrite oxidizer.</title>
        <authorList>
            <person name="Luecker S."/>
            <person name="Nowka B."/>
            <person name="Rattei T."/>
            <person name="Spieck E."/>
            <person name="and Daims H."/>
        </authorList>
    </citation>
    <scope>NUCLEOTIDE SEQUENCE [LARGE SCALE GENOMIC DNA]</scope>
    <source>
        <strain evidence="2 3">3/211</strain>
    </source>
</reference>
<evidence type="ECO:0000313" key="3">
    <source>
        <dbReference type="Proteomes" id="UP000011704"/>
    </source>
</evidence>
<dbReference type="HOGENOM" id="CLU_2410240_0_0_0"/>
<accession>M1Z8D2</accession>
<dbReference type="Gene3D" id="1.20.5.340">
    <property type="match status" value="1"/>
</dbReference>
<dbReference type="AlphaFoldDB" id="M1Z8D2"/>
<organism evidence="2 3">
    <name type="scientific">Nitrospina gracilis (strain 3/211)</name>
    <dbReference type="NCBI Taxonomy" id="1266370"/>
    <lineage>
        <taxon>Bacteria</taxon>
        <taxon>Pseudomonadati</taxon>
        <taxon>Nitrospinota/Tectimicrobiota group</taxon>
        <taxon>Nitrospinota</taxon>
        <taxon>Nitrospinia</taxon>
        <taxon>Nitrospinales</taxon>
        <taxon>Nitrospinaceae</taxon>
        <taxon>Nitrospina</taxon>
    </lineage>
</organism>
<evidence type="ECO:0000313" key="2">
    <source>
        <dbReference type="EMBL" id="CCQ89274.1"/>
    </source>
</evidence>
<dbReference type="RefSeq" id="WP_005005511.1">
    <property type="nucleotide sequence ID" value="NZ_HG422173.1"/>
</dbReference>
<keyword evidence="1" id="KW-0175">Coiled coil</keyword>
<proteinExistence type="predicted"/>
<dbReference type="Proteomes" id="UP000011704">
    <property type="component" value="Unassembled WGS sequence"/>
</dbReference>
<dbReference type="InParanoid" id="M1Z8D2"/>
<protein>
    <recommendedName>
        <fullName evidence="4">Cell division protein ZapB</fullName>
    </recommendedName>
</protein>
<feature type="coiled-coil region" evidence="1">
    <location>
        <begin position="6"/>
        <end position="78"/>
    </location>
</feature>
<dbReference type="STRING" id="1266370.NITGR_1000002"/>
<evidence type="ECO:0008006" key="4">
    <source>
        <dbReference type="Google" id="ProtNLM"/>
    </source>
</evidence>